<sequence length="457" mass="44903">MIDFSMLPPEVTSERIYAGSGSAPLLAASSAWDHLAATLGSAAASYRAVVTELTDESWQGPASASMTAAAQPYLEWMTATASKAAQTAQQARAAAAAYEAAHATVVPPAMVAANQAELASLVAGNVLGQNNAAIAANQAEYSAMWAQDAAVMQTYAAGSAAAITPATGFAAAPQSTNPAGAAQTSGSAVDSGLGQILQTILKVLTNSSLNTGPLHDFLTSPLVTGFNTFSTKISGILGFIGGQGFMTAGVGVGGFDLPVQGAISAMYLWTALNPASLMSSVSGAGVAGAGLSEATLAGAAVSTGAIPGAIAGAAVPGSAAPAVTATLGRAATVGGLSAPASWITAAPNEIRLAGASLSMAAAPQAVAGMPSGVLGGMPMMAGMVNAPNGGTATAQSGAGGKQTTPVTATFGGGAGPQVVSPQREELNRLRQAVVEMTMQRDALKRSAASVIRRVKNR</sequence>
<comment type="caution">
    <text evidence="4">The sequence shown here is derived from an EMBL/GenBank/DDBJ whole genome shotgun (WGS) entry which is preliminary data.</text>
</comment>
<dbReference type="Pfam" id="PF00823">
    <property type="entry name" value="PPE"/>
    <property type="match status" value="1"/>
</dbReference>
<proteinExistence type="inferred from homology"/>
<feature type="domain" description="PPE" evidence="2">
    <location>
        <begin position="3"/>
        <end position="165"/>
    </location>
</feature>
<gene>
    <name evidence="4" type="ORF">KIH27_21830</name>
</gene>
<dbReference type="SUPFAM" id="SSF140459">
    <property type="entry name" value="PE/PPE dimer-like"/>
    <property type="match status" value="1"/>
</dbReference>
<dbReference type="PANTHER" id="PTHR46766:SF1">
    <property type="entry name" value="GLUTAMINE-RICH PROTEIN 2"/>
    <property type="match status" value="1"/>
</dbReference>
<dbReference type="EMBL" id="JAHCLR010000095">
    <property type="protein sequence ID" value="MBS9536227.1"/>
    <property type="molecule type" value="Genomic_DNA"/>
</dbReference>
<evidence type="ECO:0000313" key="4">
    <source>
        <dbReference type="EMBL" id="MBS9536227.1"/>
    </source>
</evidence>
<organism evidence="4 5">
    <name type="scientific">Mycolicibacter acidiphilus</name>
    <dbReference type="NCBI Taxonomy" id="2835306"/>
    <lineage>
        <taxon>Bacteria</taxon>
        <taxon>Bacillati</taxon>
        <taxon>Actinomycetota</taxon>
        <taxon>Actinomycetes</taxon>
        <taxon>Mycobacteriales</taxon>
        <taxon>Mycobacteriaceae</taxon>
        <taxon>Mycolicibacter</taxon>
    </lineage>
</organism>
<evidence type="ECO:0000256" key="1">
    <source>
        <dbReference type="ARBA" id="ARBA00010652"/>
    </source>
</evidence>
<dbReference type="Gene3D" id="1.20.1260.20">
    <property type="entry name" value="PPE superfamily"/>
    <property type="match status" value="1"/>
</dbReference>
<dbReference type="PANTHER" id="PTHR46766">
    <property type="entry name" value="GLUTAMINE-RICH PROTEIN 2"/>
    <property type="match status" value="1"/>
</dbReference>
<evidence type="ECO:0000259" key="3">
    <source>
        <dbReference type="Pfam" id="PF12484"/>
    </source>
</evidence>
<dbReference type="InterPro" id="IPR038332">
    <property type="entry name" value="PPE_sf"/>
</dbReference>
<evidence type="ECO:0000259" key="2">
    <source>
        <dbReference type="Pfam" id="PF00823"/>
    </source>
</evidence>
<comment type="similarity">
    <text evidence="1">Belongs to the mycobacterial PPE family.</text>
</comment>
<dbReference type="InterPro" id="IPR022171">
    <property type="entry name" value="PPE_C"/>
</dbReference>
<reference evidence="4 5" key="1">
    <citation type="submission" date="2021-05" db="EMBL/GenBank/DDBJ databases">
        <title>Mycobacterium acidophilum sp. nov., an extremely acid-tolerant member of the genus Mycobacterium.</title>
        <authorList>
            <person name="Xia J."/>
        </authorList>
    </citation>
    <scope>NUCLEOTIDE SEQUENCE [LARGE SCALE GENOMIC DNA]</scope>
    <source>
        <strain evidence="4 5">M1</strain>
    </source>
</reference>
<dbReference type="Proteomes" id="UP001519535">
    <property type="component" value="Unassembled WGS sequence"/>
</dbReference>
<protein>
    <submittedName>
        <fullName evidence="4">PPE family protein</fullName>
    </submittedName>
</protein>
<name>A0ABS5RPL3_9MYCO</name>
<dbReference type="InterPro" id="IPR000030">
    <property type="entry name" value="PPE_dom"/>
</dbReference>
<keyword evidence="5" id="KW-1185">Reference proteome</keyword>
<dbReference type="RefSeq" id="WP_214095054.1">
    <property type="nucleotide sequence ID" value="NZ_JAHCLR010000095.1"/>
</dbReference>
<accession>A0ABS5RPL3</accession>
<feature type="domain" description="PPE family C-terminal" evidence="3">
    <location>
        <begin position="324"/>
        <end position="388"/>
    </location>
</feature>
<evidence type="ECO:0000313" key="5">
    <source>
        <dbReference type="Proteomes" id="UP001519535"/>
    </source>
</evidence>
<dbReference type="Pfam" id="PF12484">
    <property type="entry name" value="PPE-SVP"/>
    <property type="match status" value="1"/>
</dbReference>